<dbReference type="RefSeq" id="WP_261501106.1">
    <property type="nucleotide sequence ID" value="NZ_JAODYH010000007.1"/>
</dbReference>
<comment type="similarity">
    <text evidence="5">Belongs to the FMN-dependent alpha-hydroxy acid dehydrogenase family.</text>
</comment>
<accession>A0ABT2PN04</accession>
<dbReference type="Pfam" id="PF01070">
    <property type="entry name" value="FMN_dh"/>
    <property type="match status" value="1"/>
</dbReference>
<dbReference type="InterPro" id="IPR037396">
    <property type="entry name" value="FMN_HAD"/>
</dbReference>
<dbReference type="InterPro" id="IPR012133">
    <property type="entry name" value="Alpha-hydoxy_acid_DH_FMN"/>
</dbReference>
<comment type="cofactor">
    <cofactor evidence="1">
        <name>FMN</name>
        <dbReference type="ChEBI" id="CHEBI:58210"/>
    </cofactor>
</comment>
<feature type="domain" description="FMN hydroxy acid dehydrogenase" evidence="7">
    <location>
        <begin position="30"/>
        <end position="414"/>
    </location>
</feature>
<reference evidence="8 9" key="1">
    <citation type="submission" date="2022-09" db="EMBL/GenBank/DDBJ databases">
        <title>Draft genome of isolate Be4.</title>
        <authorList>
            <person name="Sanchez-Castro I."/>
            <person name="Martinez-Rodriguez P."/>
            <person name="Descostes M."/>
            <person name="Merroun M."/>
        </authorList>
    </citation>
    <scope>NUCLEOTIDE SEQUENCE [LARGE SCALE GENOMIC DNA]</scope>
    <source>
        <strain evidence="8 9">Be4</strain>
    </source>
</reference>
<proteinExistence type="inferred from homology"/>
<evidence type="ECO:0000256" key="6">
    <source>
        <dbReference type="SAM" id="MobiDB-lite"/>
    </source>
</evidence>
<evidence type="ECO:0000256" key="1">
    <source>
        <dbReference type="ARBA" id="ARBA00001917"/>
    </source>
</evidence>
<dbReference type="PIRSF" id="PIRSF000138">
    <property type="entry name" value="Al-hdrx_acd_dh"/>
    <property type="match status" value="1"/>
</dbReference>
<dbReference type="PROSITE" id="PS00557">
    <property type="entry name" value="FMN_HYDROXY_ACID_DH_1"/>
    <property type="match status" value="1"/>
</dbReference>
<evidence type="ECO:0000313" key="9">
    <source>
        <dbReference type="Proteomes" id="UP001525968"/>
    </source>
</evidence>
<evidence type="ECO:0000313" key="8">
    <source>
        <dbReference type="EMBL" id="MCT9811855.1"/>
    </source>
</evidence>
<sequence>MRTDLQLPPTSPAAPAATQAAYGKRVGLPRRLQRILSLDDFETAARQHLPRPLFGYISGAAEDNVSLNANRTAFGDYSFLTKVMVDVSHRTQKTTVFGESYASPFGVAPVGISAISAYRGDLVLAQAAANAGIPAIMSGTSLIKMEDVYQAAPSTWFQAYLPGDASRVDGLIDRVKAAGFKTLVVTVDIPVWANRENNVRTGFSMPLRPSLSLAWDGMVRPRWLVGTFLRTLALHGMPHFENSFATRGAPMLSNSAIRDTTGRDHLNWQHLQAIRQRWSGNLVIKGILNEHDAQRAVDIGADGIIVSNHGGRQLDGAASPLVVLPRIVDAVGHKTVVMMDSGVRRGSDVLKAVALGAQMVFLGRPFMYAAAVGGMQGVEHAISLLRDEVDRNMAMLGACSVPEVTPECLLYKGQVMGQ</sequence>
<keyword evidence="4" id="KW-0560">Oxidoreductase</keyword>
<feature type="region of interest" description="Disordered" evidence="6">
    <location>
        <begin position="1"/>
        <end position="20"/>
    </location>
</feature>
<dbReference type="EMBL" id="JAODYH010000007">
    <property type="protein sequence ID" value="MCT9811855.1"/>
    <property type="molecule type" value="Genomic_DNA"/>
</dbReference>
<gene>
    <name evidence="8" type="ORF">N0K08_14515</name>
</gene>
<protein>
    <submittedName>
        <fullName evidence="8">Alpha-hydroxy-acid oxidizing protein</fullName>
    </submittedName>
</protein>
<keyword evidence="9" id="KW-1185">Reference proteome</keyword>
<dbReference type="PROSITE" id="PS51349">
    <property type="entry name" value="FMN_HYDROXY_ACID_DH_2"/>
    <property type="match status" value="1"/>
</dbReference>
<dbReference type="InterPro" id="IPR013785">
    <property type="entry name" value="Aldolase_TIM"/>
</dbReference>
<evidence type="ECO:0000256" key="4">
    <source>
        <dbReference type="ARBA" id="ARBA00023002"/>
    </source>
</evidence>
<evidence type="ECO:0000256" key="5">
    <source>
        <dbReference type="ARBA" id="ARBA00024042"/>
    </source>
</evidence>
<comment type="caution">
    <text evidence="8">The sequence shown here is derived from an EMBL/GenBank/DDBJ whole genome shotgun (WGS) entry which is preliminary data.</text>
</comment>
<dbReference type="CDD" id="cd02809">
    <property type="entry name" value="alpha_hydroxyacid_oxid_FMN"/>
    <property type="match status" value="1"/>
</dbReference>
<dbReference type="Gene3D" id="3.20.20.70">
    <property type="entry name" value="Aldolase class I"/>
    <property type="match status" value="1"/>
</dbReference>
<dbReference type="Proteomes" id="UP001525968">
    <property type="component" value="Unassembled WGS sequence"/>
</dbReference>
<name>A0ABT2PN04_9BURK</name>
<evidence type="ECO:0000256" key="3">
    <source>
        <dbReference type="ARBA" id="ARBA00022643"/>
    </source>
</evidence>
<dbReference type="SUPFAM" id="SSF51395">
    <property type="entry name" value="FMN-linked oxidoreductases"/>
    <property type="match status" value="1"/>
</dbReference>
<dbReference type="InterPro" id="IPR008259">
    <property type="entry name" value="FMN_hydac_DH_AS"/>
</dbReference>
<evidence type="ECO:0000259" key="7">
    <source>
        <dbReference type="PROSITE" id="PS51349"/>
    </source>
</evidence>
<organism evidence="8 9">
    <name type="scientific">Acidovorax bellezanensis</name>
    <dbReference type="NCBI Taxonomy" id="2976702"/>
    <lineage>
        <taxon>Bacteria</taxon>
        <taxon>Pseudomonadati</taxon>
        <taxon>Pseudomonadota</taxon>
        <taxon>Betaproteobacteria</taxon>
        <taxon>Burkholderiales</taxon>
        <taxon>Comamonadaceae</taxon>
        <taxon>Acidovorax</taxon>
    </lineage>
</organism>
<evidence type="ECO:0000256" key="2">
    <source>
        <dbReference type="ARBA" id="ARBA00022630"/>
    </source>
</evidence>
<dbReference type="PANTHER" id="PTHR10578">
    <property type="entry name" value="S -2-HYDROXY-ACID OXIDASE-RELATED"/>
    <property type="match status" value="1"/>
</dbReference>
<dbReference type="PANTHER" id="PTHR10578:SF107">
    <property type="entry name" value="2-HYDROXYACID OXIDASE 1"/>
    <property type="match status" value="1"/>
</dbReference>
<keyword evidence="3" id="KW-0288">FMN</keyword>
<dbReference type="InterPro" id="IPR000262">
    <property type="entry name" value="FMN-dep_DH"/>
</dbReference>
<keyword evidence="2" id="KW-0285">Flavoprotein</keyword>